<keyword evidence="8 12" id="KW-0963">Cytoplasm</keyword>
<dbReference type="EC" id="2.3.1.8" evidence="6 12"/>
<dbReference type="Gene3D" id="3.40.50.10750">
    <property type="entry name" value="Isocitrate/Isopropylmalate dehydrogenase-like"/>
    <property type="match status" value="1"/>
</dbReference>
<dbReference type="CDD" id="cd03109">
    <property type="entry name" value="DTBS"/>
    <property type="match status" value="1"/>
</dbReference>
<accession>A0ABW2LCH1</accession>
<dbReference type="InterPro" id="IPR042113">
    <property type="entry name" value="P_AcTrfase_dom1"/>
</dbReference>
<evidence type="ECO:0000256" key="9">
    <source>
        <dbReference type="ARBA" id="ARBA00022679"/>
    </source>
</evidence>
<proteinExistence type="inferred from homology"/>
<comment type="catalytic activity">
    <reaction evidence="12">
        <text>acetyl-CoA + phosphate = acetyl phosphate + CoA</text>
        <dbReference type="Rhea" id="RHEA:19521"/>
        <dbReference type="ChEBI" id="CHEBI:22191"/>
        <dbReference type="ChEBI" id="CHEBI:43474"/>
        <dbReference type="ChEBI" id="CHEBI:57287"/>
        <dbReference type="ChEBI" id="CHEBI:57288"/>
        <dbReference type="EC" id="2.3.1.8"/>
    </reaction>
</comment>
<comment type="function">
    <text evidence="12">Involved in acetate metabolism.</text>
</comment>
<evidence type="ECO:0000256" key="5">
    <source>
        <dbReference type="ARBA" id="ARBA00011643"/>
    </source>
</evidence>
<dbReference type="EMBL" id="JBHTBS010000009">
    <property type="protein sequence ID" value="MFC7338687.1"/>
    <property type="molecule type" value="Genomic_DNA"/>
</dbReference>
<dbReference type="Gene3D" id="3.40.50.10950">
    <property type="match status" value="1"/>
</dbReference>
<dbReference type="InterPro" id="IPR004614">
    <property type="entry name" value="P_AcTrfase"/>
</dbReference>
<dbReference type="RefSeq" id="WP_379714332.1">
    <property type="nucleotide sequence ID" value="NZ_JBHTBS010000009.1"/>
</dbReference>
<reference evidence="16" key="1">
    <citation type="journal article" date="2019" name="Int. J. Syst. Evol. Microbiol.">
        <title>The Global Catalogue of Microorganisms (GCM) 10K type strain sequencing project: providing services to taxonomists for standard genome sequencing and annotation.</title>
        <authorList>
            <consortium name="The Broad Institute Genomics Platform"/>
            <consortium name="The Broad Institute Genome Sequencing Center for Infectious Disease"/>
            <person name="Wu L."/>
            <person name="Ma J."/>
        </authorList>
    </citation>
    <scope>NUCLEOTIDE SEQUENCE [LARGE SCALE GENOMIC DNA]</scope>
    <source>
        <strain evidence="16">CGMCC 4.1467</strain>
    </source>
</reference>
<dbReference type="Gene3D" id="3.40.50.300">
    <property type="entry name" value="P-loop containing nucleotide triphosphate hydrolases"/>
    <property type="match status" value="1"/>
</dbReference>
<evidence type="ECO:0000256" key="6">
    <source>
        <dbReference type="ARBA" id="ARBA00012707"/>
    </source>
</evidence>
<evidence type="ECO:0000313" key="15">
    <source>
        <dbReference type="EMBL" id="MFC7338687.1"/>
    </source>
</evidence>
<dbReference type="PANTHER" id="PTHR43356">
    <property type="entry name" value="PHOSPHATE ACETYLTRANSFERASE"/>
    <property type="match status" value="1"/>
</dbReference>
<dbReference type="InterPro" id="IPR027417">
    <property type="entry name" value="P-loop_NTPase"/>
</dbReference>
<gene>
    <name evidence="15" type="primary">pta</name>
    <name evidence="15" type="ORF">ACFQY0_15940</name>
</gene>
<dbReference type="Pfam" id="PF13500">
    <property type="entry name" value="AAA_26"/>
    <property type="match status" value="1"/>
</dbReference>
<protein>
    <recommendedName>
        <fullName evidence="7 12">Phosphate acetyltransferase</fullName>
        <ecNumber evidence="6 12">2.3.1.8</ecNumber>
    </recommendedName>
    <alternativeName>
        <fullName evidence="11 12">Phosphotransacetylase</fullName>
    </alternativeName>
</protein>
<evidence type="ECO:0000259" key="13">
    <source>
        <dbReference type="Pfam" id="PF01515"/>
    </source>
</evidence>
<dbReference type="SUPFAM" id="SSF53659">
    <property type="entry name" value="Isocitrate/Isopropylmalate dehydrogenase-like"/>
    <property type="match status" value="1"/>
</dbReference>
<comment type="domain">
    <text evidence="12">The N-terminal region seems to be important for proper quaternary structure. The C-terminal region contains the substrate-binding site.</text>
</comment>
<dbReference type="InterPro" id="IPR016475">
    <property type="entry name" value="P-Actrans_bac"/>
</dbReference>
<evidence type="ECO:0000313" key="16">
    <source>
        <dbReference type="Proteomes" id="UP001596472"/>
    </source>
</evidence>
<feature type="domain" description="Phosphate acetyl/butaryl transferase" evidence="13">
    <location>
        <begin position="386"/>
        <end position="701"/>
    </location>
</feature>
<sequence length="710" mass="76509">MPRHTFLTIPVGNCVGLTSVSIGLVRTFDRLGAPVGFFKALSQPHAGEDFDRSSAYLEVTNTLEPSAAISYERVKDATASGRLDDLMEEVISHFEKIPAEQESIIVEGLVATPDLPNAQAINAALARALNAEVILVTRPHENGPEALIRQLNEILNTLPPAILEVRPAVVLNHVNLPALRKRLNLELATAHQALLALQEEISSDHLPYDLIGLVPSSPDLAATRVADIVSQLDGRIIFPGDMKSRRIREITLCARTVPNMLGALKTGTLIVTPSDRSDIITAAALAATRSIQLAGLILTGGCKPDEATIAFCRDAFALDGGLPVIQVESSSYETARSLFNLNPELPVEDIERVNLVMETVALGMDTSWLRKRCSTTVEKRLSPPAFRHRVTTIARRSPKRIILPEGEEPRTIQAAIRCAERSIAICQLIGDPAQIAEVARVNNLSLHPEVGIIDPATVRDRYLEPLLERRRHKGMTEKDAVESLRDNTVLGTIMLELGEVDGLVAGAVQSTANTIRPALQLIKTRPDARAVSSVFFMCLPDQVLVYGDCAVNPDPDAELLADIAIQSAASAKAFGIEPVIAMISYSTLGSGSGSNVDKVKEATEIVRQRDPSLVIDGPLQYDAASIREVARTKAPDSKVAGRANVFIFPDLNTGNTTYKAVQRSANVVSMGPMLQGLRKPVNDLSRGASVDDILYTIALTAVQAGQTSVS</sequence>
<evidence type="ECO:0000256" key="7">
    <source>
        <dbReference type="ARBA" id="ARBA00021528"/>
    </source>
</evidence>
<evidence type="ECO:0000256" key="10">
    <source>
        <dbReference type="ARBA" id="ARBA00023315"/>
    </source>
</evidence>
<feature type="domain" description="DRTGG" evidence="14">
    <location>
        <begin position="227"/>
        <end position="338"/>
    </location>
</feature>
<evidence type="ECO:0000256" key="1">
    <source>
        <dbReference type="ARBA" id="ARBA00004496"/>
    </source>
</evidence>
<comment type="similarity">
    <text evidence="4 12">In the N-terminal section; belongs to the CobB/CobQ family.</text>
</comment>
<dbReference type="PIRSF" id="PIRSF006107">
    <property type="entry name" value="PhpActrans_proteobac"/>
    <property type="match status" value="1"/>
</dbReference>
<dbReference type="Proteomes" id="UP001596472">
    <property type="component" value="Unassembled WGS sequence"/>
</dbReference>
<dbReference type="Pfam" id="PF01515">
    <property type="entry name" value="PTA_PTB"/>
    <property type="match status" value="1"/>
</dbReference>
<dbReference type="Gene3D" id="3.40.1390.20">
    <property type="entry name" value="HprK N-terminal domain-like"/>
    <property type="match status" value="1"/>
</dbReference>
<comment type="subunit">
    <text evidence="5">Homohexamer.</text>
</comment>
<evidence type="ECO:0000256" key="12">
    <source>
        <dbReference type="PIRNR" id="PIRNR006107"/>
    </source>
</evidence>
<evidence type="ECO:0000259" key="14">
    <source>
        <dbReference type="Pfam" id="PF07085"/>
    </source>
</evidence>
<dbReference type="NCBIfam" id="TIGR00651">
    <property type="entry name" value="pta"/>
    <property type="match status" value="1"/>
</dbReference>
<dbReference type="NCBIfam" id="NF004167">
    <property type="entry name" value="PRK05632.1"/>
    <property type="match status" value="1"/>
</dbReference>
<keyword evidence="10 12" id="KW-0012">Acyltransferase</keyword>
<dbReference type="NCBIfam" id="NF007233">
    <property type="entry name" value="PRK09653.1"/>
    <property type="match status" value="1"/>
</dbReference>
<evidence type="ECO:0000256" key="4">
    <source>
        <dbReference type="ARBA" id="ARBA00009786"/>
    </source>
</evidence>
<dbReference type="GO" id="GO:0008959">
    <property type="term" value="F:phosphate acetyltransferase activity"/>
    <property type="evidence" value="ECO:0007669"/>
    <property type="project" value="UniProtKB-EC"/>
</dbReference>
<comment type="subcellular location">
    <subcellularLocation>
        <location evidence="1 12">Cytoplasm</location>
    </subcellularLocation>
</comment>
<dbReference type="SUPFAM" id="SSF75138">
    <property type="entry name" value="HprK N-terminal domain-like"/>
    <property type="match status" value="1"/>
</dbReference>
<dbReference type="PANTHER" id="PTHR43356:SF3">
    <property type="entry name" value="PHOSPHATE ACETYLTRANSFERASE"/>
    <property type="match status" value="1"/>
</dbReference>
<dbReference type="InterPro" id="IPR010766">
    <property type="entry name" value="DRTGG"/>
</dbReference>
<organism evidence="15 16">
    <name type="scientific">Haloferula chungangensis</name>
    <dbReference type="NCBI Taxonomy" id="1048331"/>
    <lineage>
        <taxon>Bacteria</taxon>
        <taxon>Pseudomonadati</taxon>
        <taxon>Verrucomicrobiota</taxon>
        <taxon>Verrucomicrobiia</taxon>
        <taxon>Verrucomicrobiales</taxon>
        <taxon>Verrucomicrobiaceae</taxon>
        <taxon>Haloferula</taxon>
    </lineage>
</organism>
<keyword evidence="16" id="KW-1185">Reference proteome</keyword>
<evidence type="ECO:0000256" key="3">
    <source>
        <dbReference type="ARBA" id="ARBA00008756"/>
    </source>
</evidence>
<comment type="caution">
    <text evidence="15">The sequence shown here is derived from an EMBL/GenBank/DDBJ whole genome shotgun (WGS) entry which is preliminary data.</text>
</comment>
<evidence type="ECO:0000256" key="8">
    <source>
        <dbReference type="ARBA" id="ARBA00022490"/>
    </source>
</evidence>
<dbReference type="Pfam" id="PF07085">
    <property type="entry name" value="DRTGG"/>
    <property type="match status" value="1"/>
</dbReference>
<dbReference type="InterPro" id="IPR002505">
    <property type="entry name" value="PTA_PTB"/>
</dbReference>
<dbReference type="InterPro" id="IPR042112">
    <property type="entry name" value="P_AcTrfase_dom2"/>
</dbReference>
<dbReference type="InterPro" id="IPR050500">
    <property type="entry name" value="Phos_Acetyltrans/Butyryltrans"/>
</dbReference>
<dbReference type="SUPFAM" id="SSF52540">
    <property type="entry name" value="P-loop containing nucleoside triphosphate hydrolases"/>
    <property type="match status" value="1"/>
</dbReference>
<name>A0ABW2LCH1_9BACT</name>
<comment type="pathway">
    <text evidence="2 12">Metabolic intermediate biosynthesis; acetyl-CoA biosynthesis; acetyl-CoA from acetate: step 2/2.</text>
</comment>
<dbReference type="InterPro" id="IPR028979">
    <property type="entry name" value="Ser_kin/Pase_Hpr-like_N_sf"/>
</dbReference>
<keyword evidence="9 12" id="KW-0808">Transferase</keyword>
<evidence type="ECO:0000256" key="2">
    <source>
        <dbReference type="ARBA" id="ARBA00004989"/>
    </source>
</evidence>
<comment type="similarity">
    <text evidence="3 12">In the C-terminal section; belongs to the phosphate acetyltransferase and butyryltransferase family.</text>
</comment>
<evidence type="ECO:0000256" key="11">
    <source>
        <dbReference type="ARBA" id="ARBA00031108"/>
    </source>
</evidence>